<dbReference type="GO" id="GO:0140737">
    <property type="term" value="C:encapsulin nanocompartment"/>
    <property type="evidence" value="ECO:0007669"/>
    <property type="project" value="UniProtKB-SubCell"/>
</dbReference>
<keyword evidence="5" id="KW-1185">Reference proteome</keyword>
<dbReference type="PANTHER" id="PTHR37165:SF1">
    <property type="entry name" value="TYPE 1 ENCAPSULIN SHELL PROTEIN"/>
    <property type="match status" value="1"/>
</dbReference>
<evidence type="ECO:0000256" key="2">
    <source>
        <dbReference type="ARBA" id="ARBA00033743"/>
    </source>
</evidence>
<sequence length="270" mass="29365">MNNLHRELAPISSSAWEQIEQEAARTLKRYLAARRVVDVQGPKGFDLAAIGTGHTRQITPLRGDLEVSQREVRPLIELKVPFELTRQAIDDVERGSNDSDWQPLKDAARAIAFAEDHVVFEGYADAGIQGVRQVTSNQPVTLPADVRAYPDAVAEAVERLRLAGVNGPYALVLGAEPYTAITGGSDEGYPILKHIRSLVDEEVIWSPAISGGVVLTTRGGDFDLYLGQDISIGYLSHSESAVKLYFLESLTYLTQTSEASVILQPPGAAK</sequence>
<evidence type="ECO:0000256" key="3">
    <source>
        <dbReference type="ARBA" id="ARBA00033787"/>
    </source>
</evidence>
<accession>A0A3D9YS88</accession>
<dbReference type="OrthoDB" id="2922at2"/>
<dbReference type="InterPro" id="IPR051429">
    <property type="entry name" value="Encapsulin_nc"/>
</dbReference>
<protein>
    <submittedName>
        <fullName evidence="4">Putative linocin/CFP29 family protein</fullName>
    </submittedName>
</protein>
<comment type="similarity">
    <text evidence="2">Belongs to the encapsulin family. Family 1 subfamily.</text>
</comment>
<dbReference type="Gene3D" id="3.30.2320.10">
    <property type="entry name" value="hypothetical protein PF0899 domain"/>
    <property type="match status" value="1"/>
</dbReference>
<dbReference type="Pfam" id="PF04454">
    <property type="entry name" value="Linocin_M18"/>
    <property type="match status" value="1"/>
</dbReference>
<name>A0A3D9YS88_9HYPH</name>
<dbReference type="NCBIfam" id="NF041155">
    <property type="entry name" value="encap_f1"/>
    <property type="match status" value="1"/>
</dbReference>
<dbReference type="EMBL" id="QUMO01000004">
    <property type="protein sequence ID" value="REF84731.1"/>
    <property type="molecule type" value="Genomic_DNA"/>
</dbReference>
<dbReference type="InterPro" id="IPR007544">
    <property type="entry name" value="ENCAP"/>
</dbReference>
<dbReference type="RefSeq" id="WP_115837340.1">
    <property type="nucleotide sequence ID" value="NZ_CP025086.1"/>
</dbReference>
<comment type="subcellular location">
    <subcellularLocation>
        <location evidence="1">Encapsulin nanocompartment</location>
    </subcellularLocation>
</comment>
<dbReference type="Proteomes" id="UP000256900">
    <property type="component" value="Unassembled WGS sequence"/>
</dbReference>
<dbReference type="PANTHER" id="PTHR37165">
    <property type="entry name" value="PEPTIDASE U56 FAMILY"/>
    <property type="match status" value="1"/>
</dbReference>
<dbReference type="AlphaFoldDB" id="A0A3D9YS88"/>
<gene>
    <name evidence="4" type="ORF">DES32_2845</name>
</gene>
<organism evidence="4 5">
    <name type="scientific">Methylovirgula ligni</name>
    <dbReference type="NCBI Taxonomy" id="569860"/>
    <lineage>
        <taxon>Bacteria</taxon>
        <taxon>Pseudomonadati</taxon>
        <taxon>Pseudomonadota</taxon>
        <taxon>Alphaproteobacteria</taxon>
        <taxon>Hyphomicrobiales</taxon>
        <taxon>Beijerinckiaceae</taxon>
        <taxon>Methylovirgula</taxon>
    </lineage>
</organism>
<evidence type="ECO:0000256" key="1">
    <source>
        <dbReference type="ARBA" id="ARBA00033738"/>
    </source>
</evidence>
<evidence type="ECO:0000313" key="5">
    <source>
        <dbReference type="Proteomes" id="UP000256900"/>
    </source>
</evidence>
<evidence type="ECO:0000313" key="4">
    <source>
        <dbReference type="EMBL" id="REF84731.1"/>
    </source>
</evidence>
<reference evidence="4 5" key="1">
    <citation type="submission" date="2018-08" db="EMBL/GenBank/DDBJ databases">
        <title>Genomic Encyclopedia of Type Strains, Phase IV (KMG-IV): sequencing the most valuable type-strain genomes for metagenomic binning, comparative biology and taxonomic classification.</title>
        <authorList>
            <person name="Goeker M."/>
        </authorList>
    </citation>
    <scope>NUCLEOTIDE SEQUENCE [LARGE SCALE GENOMIC DNA]</scope>
    <source>
        <strain evidence="4 5">BW863</strain>
    </source>
</reference>
<dbReference type="Gene3D" id="3.30.2400.30">
    <property type="match status" value="1"/>
</dbReference>
<comment type="caution">
    <text evidence="4">The sequence shown here is derived from an EMBL/GenBank/DDBJ whole genome shotgun (WGS) entry which is preliminary data.</text>
</comment>
<proteinExistence type="inferred from homology"/>
<dbReference type="PIRSF" id="PIRSF019254">
    <property type="entry name" value="CFP29"/>
    <property type="match status" value="1"/>
</dbReference>
<keyword evidence="3" id="KW-1284">Encapsulin nanocompartment</keyword>